<reference evidence="2 3" key="1">
    <citation type="submission" date="2021-01" db="EMBL/GenBank/DDBJ databases">
        <title>Carboxyliciviraga sp.nov., isolated from coastal sediments.</title>
        <authorList>
            <person name="Lu D."/>
            <person name="Zhang T."/>
        </authorList>
    </citation>
    <scope>NUCLEOTIDE SEQUENCE [LARGE SCALE GENOMIC DNA]</scope>
    <source>
        <strain evidence="2 3">N1Y132</strain>
    </source>
</reference>
<protein>
    <recommendedName>
        <fullName evidence="4">Calcineurin-like phosphoesterase domain-containing protein</fullName>
    </recommendedName>
</protein>
<organism evidence="2 3">
    <name type="scientific">Carboxylicivirga marina</name>
    <dbReference type="NCBI Taxonomy" id="2800988"/>
    <lineage>
        <taxon>Bacteria</taxon>
        <taxon>Pseudomonadati</taxon>
        <taxon>Bacteroidota</taxon>
        <taxon>Bacteroidia</taxon>
        <taxon>Marinilabiliales</taxon>
        <taxon>Marinilabiliaceae</taxon>
        <taxon>Carboxylicivirga</taxon>
    </lineage>
</organism>
<evidence type="ECO:0000313" key="3">
    <source>
        <dbReference type="Proteomes" id="UP000605676"/>
    </source>
</evidence>
<dbReference type="Gene3D" id="3.60.21.10">
    <property type="match status" value="1"/>
</dbReference>
<gene>
    <name evidence="2" type="ORF">JIV24_07035</name>
</gene>
<sequence length="637" mass="71765">MKNIYAAMILFALVGLLSMFNSTAQEYETWRFINIPDYHNAEGFSKNSPERAKRIADQTEQFKQMKERHGGELIIMPGDCNGGHWYRQKYLKPFKSNPEYKDFSTKQVILESSRLCYGGLWDIVHDGGYEHFLMAVGDHELGDNPWKKGSEVSKHISTFRQGFANTFTLDENGQSRFNENIGNAMPRPIGTVYEHTSNAVQYKNVLFVTLDMFRFDDKDKNLGSQGVINGDIDGEHMQWFESVLSEAQHISSIKHIVVQSHLPIIYPVRKYASSGMLVDKKESEKILNVLRKYKVDLYLAGEVHMNTVTRDAKSDLIQLVGRGNNLSNHTAVDVVQDKLLLNTYHENGEKLGRLTIDKSSDNKVIEGTGLLTPITPNGLQIHWSFDEQLDKSNYKSSVEGTFPQKGKHNPLLATIKHPGVYINDGGFNTDYSLICADVKQAKGVLGQAAQIEESSSLFVLPMGPMGEGYKRTLSCWVKTTAHGRRLILNSGSYWGQGQFFNLSINEGNLEVALRPEIVASTINQQINNGEWHCLTVVMPHDDAVLGELKLYIDGQLVNDKQCNNPDIKVNTSQASWMAIATQVETYKTDLAKTMNMQDYVGLLDDFNIWTRALSNDEVLQLYTEGLKGISALDIEKR</sequence>
<dbReference type="RefSeq" id="WP_200464321.1">
    <property type="nucleotide sequence ID" value="NZ_JAENRR010000012.1"/>
</dbReference>
<evidence type="ECO:0000313" key="2">
    <source>
        <dbReference type="EMBL" id="MBK3517092.1"/>
    </source>
</evidence>
<accession>A0ABS1HHF8</accession>
<dbReference type="EMBL" id="JAENRR010000012">
    <property type="protein sequence ID" value="MBK3517092.1"/>
    <property type="molecule type" value="Genomic_DNA"/>
</dbReference>
<dbReference type="InterPro" id="IPR013320">
    <property type="entry name" value="ConA-like_dom_sf"/>
</dbReference>
<keyword evidence="1" id="KW-0732">Signal</keyword>
<dbReference type="Pfam" id="PF13385">
    <property type="entry name" value="Laminin_G_3"/>
    <property type="match status" value="1"/>
</dbReference>
<dbReference type="InterPro" id="IPR029052">
    <property type="entry name" value="Metallo-depent_PP-like"/>
</dbReference>
<dbReference type="Proteomes" id="UP000605676">
    <property type="component" value="Unassembled WGS sequence"/>
</dbReference>
<name>A0ABS1HHF8_9BACT</name>
<proteinExistence type="predicted"/>
<feature type="signal peptide" evidence="1">
    <location>
        <begin position="1"/>
        <end position="24"/>
    </location>
</feature>
<feature type="chain" id="PRO_5046463399" description="Calcineurin-like phosphoesterase domain-containing protein" evidence="1">
    <location>
        <begin position="25"/>
        <end position="637"/>
    </location>
</feature>
<dbReference type="Gene3D" id="2.60.120.200">
    <property type="match status" value="1"/>
</dbReference>
<dbReference type="SUPFAM" id="SSF56300">
    <property type="entry name" value="Metallo-dependent phosphatases"/>
    <property type="match status" value="1"/>
</dbReference>
<evidence type="ECO:0008006" key="4">
    <source>
        <dbReference type="Google" id="ProtNLM"/>
    </source>
</evidence>
<evidence type="ECO:0000256" key="1">
    <source>
        <dbReference type="SAM" id="SignalP"/>
    </source>
</evidence>
<keyword evidence="3" id="KW-1185">Reference proteome</keyword>
<dbReference type="SUPFAM" id="SSF49899">
    <property type="entry name" value="Concanavalin A-like lectins/glucanases"/>
    <property type="match status" value="1"/>
</dbReference>
<comment type="caution">
    <text evidence="2">The sequence shown here is derived from an EMBL/GenBank/DDBJ whole genome shotgun (WGS) entry which is preliminary data.</text>
</comment>